<keyword evidence="1" id="KW-0472">Membrane</keyword>
<name>A0A2V1D611_9PLEO</name>
<gene>
    <name evidence="2" type="ORF">DM02DRAFT_269293</name>
</gene>
<organism evidence="2 3">
    <name type="scientific">Periconia macrospinosa</name>
    <dbReference type="NCBI Taxonomy" id="97972"/>
    <lineage>
        <taxon>Eukaryota</taxon>
        <taxon>Fungi</taxon>
        <taxon>Dikarya</taxon>
        <taxon>Ascomycota</taxon>
        <taxon>Pezizomycotina</taxon>
        <taxon>Dothideomycetes</taxon>
        <taxon>Pleosporomycetidae</taxon>
        <taxon>Pleosporales</taxon>
        <taxon>Massarineae</taxon>
        <taxon>Periconiaceae</taxon>
        <taxon>Periconia</taxon>
    </lineage>
</organism>
<evidence type="ECO:0000313" key="3">
    <source>
        <dbReference type="Proteomes" id="UP000244855"/>
    </source>
</evidence>
<proteinExistence type="predicted"/>
<sequence>MTRHTLWYTHTITIILHILCLIFFTHFHCSFNIHVQCDTISIAVERVSTCARISKLKILFKRIHHLRCRVGVRGKV</sequence>
<feature type="transmembrane region" description="Helical" evidence="1">
    <location>
        <begin position="6"/>
        <end position="24"/>
    </location>
</feature>
<accession>A0A2V1D611</accession>
<evidence type="ECO:0000256" key="1">
    <source>
        <dbReference type="SAM" id="Phobius"/>
    </source>
</evidence>
<reference evidence="2 3" key="1">
    <citation type="journal article" date="2018" name="Sci. Rep.">
        <title>Comparative genomics provides insights into the lifestyle and reveals functional heterogeneity of dark septate endophytic fungi.</title>
        <authorList>
            <person name="Knapp D.G."/>
            <person name="Nemeth J.B."/>
            <person name="Barry K."/>
            <person name="Hainaut M."/>
            <person name="Henrissat B."/>
            <person name="Johnson J."/>
            <person name="Kuo A."/>
            <person name="Lim J.H.P."/>
            <person name="Lipzen A."/>
            <person name="Nolan M."/>
            <person name="Ohm R.A."/>
            <person name="Tamas L."/>
            <person name="Grigoriev I.V."/>
            <person name="Spatafora J.W."/>
            <person name="Nagy L.G."/>
            <person name="Kovacs G.M."/>
        </authorList>
    </citation>
    <scope>NUCLEOTIDE SEQUENCE [LARGE SCALE GENOMIC DNA]</scope>
    <source>
        <strain evidence="2 3">DSE2036</strain>
    </source>
</reference>
<dbReference type="Proteomes" id="UP000244855">
    <property type="component" value="Unassembled WGS sequence"/>
</dbReference>
<protein>
    <submittedName>
        <fullName evidence="2">Uncharacterized protein</fullName>
    </submittedName>
</protein>
<evidence type="ECO:0000313" key="2">
    <source>
        <dbReference type="EMBL" id="PVH92654.1"/>
    </source>
</evidence>
<dbReference type="EMBL" id="KZ805661">
    <property type="protein sequence ID" value="PVH92654.1"/>
    <property type="molecule type" value="Genomic_DNA"/>
</dbReference>
<keyword evidence="1" id="KW-0812">Transmembrane</keyword>
<dbReference type="AlphaFoldDB" id="A0A2V1D611"/>
<keyword evidence="1" id="KW-1133">Transmembrane helix</keyword>
<keyword evidence="3" id="KW-1185">Reference proteome</keyword>